<gene>
    <name evidence="2" type="ORF">V6984_09010</name>
</gene>
<accession>A0ABZ3F2J9</accession>
<feature type="domain" description="HP" evidence="1">
    <location>
        <begin position="24"/>
        <end position="47"/>
    </location>
</feature>
<name>A0ABZ3F2J9_9FIRM</name>
<evidence type="ECO:0000313" key="3">
    <source>
        <dbReference type="Proteomes" id="UP001451571"/>
    </source>
</evidence>
<evidence type="ECO:0000259" key="1">
    <source>
        <dbReference type="Pfam" id="PF02209"/>
    </source>
</evidence>
<protein>
    <recommendedName>
        <fullName evidence="1">HP domain-containing protein</fullName>
    </recommendedName>
</protein>
<dbReference type="RefSeq" id="WP_342759451.1">
    <property type="nucleotide sequence ID" value="NZ_CP146256.1"/>
</dbReference>
<dbReference type="InterPro" id="IPR036886">
    <property type="entry name" value="Villin_headpiece_dom_sf"/>
</dbReference>
<dbReference type="Gene3D" id="1.10.950.10">
    <property type="entry name" value="Villin headpiece domain"/>
    <property type="match status" value="1"/>
</dbReference>
<dbReference type="EMBL" id="CP146256">
    <property type="protein sequence ID" value="XAH75875.1"/>
    <property type="molecule type" value="Genomic_DNA"/>
</dbReference>
<reference evidence="2 3" key="1">
    <citation type="submission" date="2024-02" db="EMBL/GenBank/DDBJ databases">
        <title>Bacterial strain from lacustrine sediment.</title>
        <authorList>
            <person name="Petit C."/>
            <person name="Fadhlaoui K."/>
        </authorList>
    </citation>
    <scope>NUCLEOTIDE SEQUENCE [LARGE SCALE GENOMIC DNA]</scope>
    <source>
        <strain evidence="2 3">IPX-CK</strain>
    </source>
</reference>
<organism evidence="2 3">
    <name type="scientific">Kineothrix sedimenti</name>
    <dbReference type="NCBI Taxonomy" id="3123317"/>
    <lineage>
        <taxon>Bacteria</taxon>
        <taxon>Bacillati</taxon>
        <taxon>Bacillota</taxon>
        <taxon>Clostridia</taxon>
        <taxon>Lachnospirales</taxon>
        <taxon>Lachnospiraceae</taxon>
        <taxon>Kineothrix</taxon>
    </lineage>
</organism>
<sequence length="51" mass="6561">MSVVNNRMVEQLTFFQWLNIYEFMTKKEFRELPEYKQENYKKEYEIFLQQQ</sequence>
<dbReference type="Proteomes" id="UP001451571">
    <property type="component" value="Chromosome"/>
</dbReference>
<dbReference type="InterPro" id="IPR003128">
    <property type="entry name" value="Villin_headpiece"/>
</dbReference>
<keyword evidence="3" id="KW-1185">Reference proteome</keyword>
<dbReference type="SUPFAM" id="SSF47050">
    <property type="entry name" value="VHP, Villin headpiece domain"/>
    <property type="match status" value="1"/>
</dbReference>
<evidence type="ECO:0000313" key="2">
    <source>
        <dbReference type="EMBL" id="XAH75875.1"/>
    </source>
</evidence>
<proteinExistence type="predicted"/>
<dbReference type="Pfam" id="PF02209">
    <property type="entry name" value="VHP"/>
    <property type="match status" value="1"/>
</dbReference>